<gene>
    <name evidence="1" type="ORF">N3K66_002854</name>
</gene>
<name>A0ACC0V5J2_9HYPO</name>
<accession>A0ACC0V5J2</accession>
<keyword evidence="2" id="KW-1185">Reference proteome</keyword>
<proteinExistence type="predicted"/>
<comment type="caution">
    <text evidence="1">The sequence shown here is derived from an EMBL/GenBank/DDBJ whole genome shotgun (WGS) entry which is preliminary data.</text>
</comment>
<sequence length="240" mass="24986">MGVLRCSLPPSTYKATPAFFSIAPPKTLPTTYVPNLPSFPTFVILSPRIPPPPSPFPINSQLKSSTMSYADVAASGPSQSAEEAAAPQPPQIISDESASTGSLIDVDAPSVHTVPSDFMDQDVQTDTQAERLDREAEAARAKKAASASSSSAKRQAKHADNWLAAHFAQLSDGSAGALAVSNLVAVVGLSSFLGYKAWGLYERGRLDWGKAGLGLGILAAVGAAEGVLGRYLYKGKAKGN</sequence>
<evidence type="ECO:0000313" key="1">
    <source>
        <dbReference type="EMBL" id="KAI9901037.1"/>
    </source>
</evidence>
<organism evidence="1 2">
    <name type="scientific">Trichothecium roseum</name>
    <dbReference type="NCBI Taxonomy" id="47278"/>
    <lineage>
        <taxon>Eukaryota</taxon>
        <taxon>Fungi</taxon>
        <taxon>Dikarya</taxon>
        <taxon>Ascomycota</taxon>
        <taxon>Pezizomycotina</taxon>
        <taxon>Sordariomycetes</taxon>
        <taxon>Hypocreomycetidae</taxon>
        <taxon>Hypocreales</taxon>
        <taxon>Hypocreales incertae sedis</taxon>
        <taxon>Trichothecium</taxon>
    </lineage>
</organism>
<protein>
    <submittedName>
        <fullName evidence="1">Uncharacterized protein</fullName>
    </submittedName>
</protein>
<reference evidence="1" key="1">
    <citation type="submission" date="2022-10" db="EMBL/GenBank/DDBJ databases">
        <title>Complete Genome of Trichothecium roseum strain YXFP-22015, a Plant Pathogen Isolated from Citrus.</title>
        <authorList>
            <person name="Wang Y."/>
            <person name="Zhu L."/>
        </authorList>
    </citation>
    <scope>NUCLEOTIDE SEQUENCE</scope>
    <source>
        <strain evidence="1">YXFP-22015</strain>
    </source>
</reference>
<dbReference type="Proteomes" id="UP001163324">
    <property type="component" value="Chromosome 3"/>
</dbReference>
<dbReference type="EMBL" id="CM047942">
    <property type="protein sequence ID" value="KAI9901037.1"/>
    <property type="molecule type" value="Genomic_DNA"/>
</dbReference>
<evidence type="ECO:0000313" key="2">
    <source>
        <dbReference type="Proteomes" id="UP001163324"/>
    </source>
</evidence>